<feature type="region of interest" description="Disordered" evidence="1">
    <location>
        <begin position="153"/>
        <end position="231"/>
    </location>
</feature>
<gene>
    <name evidence="2" type="ORF">L596_007341</name>
</gene>
<accession>A0A4V6A5Z5</accession>
<dbReference type="OrthoDB" id="5919772at2759"/>
<feature type="compositionally biased region" description="Basic and acidic residues" evidence="1">
    <location>
        <begin position="153"/>
        <end position="185"/>
    </location>
</feature>
<dbReference type="AlphaFoldDB" id="A0A4V6A5Z5"/>
<comment type="caution">
    <text evidence="2">The sequence shown here is derived from an EMBL/GenBank/DDBJ whole genome shotgun (WGS) entry which is preliminary data.</text>
</comment>
<sequence length="231" mass="25885">MALSDLIDTAAEAGSKRQSMSAIHIPLPFGLKPLNVQLSQDLESGMGMTNSMIDDAKQNGTNSNATRIETEEMPQMSKAQKESLERARHVCLEKSQTECDKALDEYHRLRFNKSPLEDEKIMRQTEPQSVGGFLGQGLATWMVPGLGAKLREMTASKSESVEKEKSTTDDEKATTEKPIQDEAKNRPKSPFSEIRRHPSRRRLRLELPARGGQTEVPKTRRRTSKLALVPR</sequence>
<reference evidence="2 3" key="2">
    <citation type="journal article" date="2019" name="G3 (Bethesda)">
        <title>Hybrid Assembly of the Genome of the Entomopathogenic Nematode Steinernema carpocapsae Identifies the X-Chromosome.</title>
        <authorList>
            <person name="Serra L."/>
            <person name="Macchietto M."/>
            <person name="Macias-Munoz A."/>
            <person name="McGill C.J."/>
            <person name="Rodriguez I.M."/>
            <person name="Rodriguez B."/>
            <person name="Murad R."/>
            <person name="Mortazavi A."/>
        </authorList>
    </citation>
    <scope>NUCLEOTIDE SEQUENCE [LARGE SCALE GENOMIC DNA]</scope>
    <source>
        <strain evidence="2 3">ALL</strain>
    </source>
</reference>
<evidence type="ECO:0000313" key="3">
    <source>
        <dbReference type="Proteomes" id="UP000298663"/>
    </source>
</evidence>
<evidence type="ECO:0000313" key="2">
    <source>
        <dbReference type="EMBL" id="TKR92755.1"/>
    </source>
</evidence>
<dbReference type="EMBL" id="AZBU02000002">
    <property type="protein sequence ID" value="TKR92755.1"/>
    <property type="molecule type" value="Genomic_DNA"/>
</dbReference>
<dbReference type="Proteomes" id="UP000298663">
    <property type="component" value="Unassembled WGS sequence"/>
</dbReference>
<reference evidence="2 3" key="1">
    <citation type="journal article" date="2015" name="Genome Biol.">
        <title>Comparative genomics of Steinernema reveals deeply conserved gene regulatory networks.</title>
        <authorList>
            <person name="Dillman A.R."/>
            <person name="Macchietto M."/>
            <person name="Porter C.F."/>
            <person name="Rogers A."/>
            <person name="Williams B."/>
            <person name="Antoshechkin I."/>
            <person name="Lee M.M."/>
            <person name="Goodwin Z."/>
            <person name="Lu X."/>
            <person name="Lewis E.E."/>
            <person name="Goodrich-Blair H."/>
            <person name="Stock S.P."/>
            <person name="Adams B.J."/>
            <person name="Sternberg P.W."/>
            <person name="Mortazavi A."/>
        </authorList>
    </citation>
    <scope>NUCLEOTIDE SEQUENCE [LARGE SCALE GENOMIC DNA]</scope>
    <source>
        <strain evidence="2 3">ALL</strain>
    </source>
</reference>
<evidence type="ECO:0000256" key="1">
    <source>
        <dbReference type="SAM" id="MobiDB-lite"/>
    </source>
</evidence>
<organism evidence="2 3">
    <name type="scientific">Steinernema carpocapsae</name>
    <name type="common">Entomopathogenic nematode</name>
    <dbReference type="NCBI Taxonomy" id="34508"/>
    <lineage>
        <taxon>Eukaryota</taxon>
        <taxon>Metazoa</taxon>
        <taxon>Ecdysozoa</taxon>
        <taxon>Nematoda</taxon>
        <taxon>Chromadorea</taxon>
        <taxon>Rhabditida</taxon>
        <taxon>Tylenchina</taxon>
        <taxon>Panagrolaimomorpha</taxon>
        <taxon>Strongyloidoidea</taxon>
        <taxon>Steinernematidae</taxon>
        <taxon>Steinernema</taxon>
    </lineage>
</organism>
<keyword evidence="3" id="KW-1185">Reference proteome</keyword>
<name>A0A4V6A5Z5_STECR</name>
<proteinExistence type="predicted"/>
<protein>
    <submittedName>
        <fullName evidence="2">Uncharacterized protein</fullName>
    </submittedName>
</protein>